<dbReference type="Proteomes" id="UP000182011">
    <property type="component" value="Unassembled WGS sequence"/>
</dbReference>
<dbReference type="RefSeq" id="WP_047133934.1">
    <property type="nucleotide sequence ID" value="NZ_CZVI01000008.1"/>
</dbReference>
<dbReference type="InterPro" id="IPR036866">
    <property type="entry name" value="RibonucZ/Hydroxyglut_hydro"/>
</dbReference>
<accession>A0A0S4NAX6</accession>
<dbReference type="Proteomes" id="UP000182200">
    <property type="component" value="Unassembled WGS sequence"/>
</dbReference>
<dbReference type="SUPFAM" id="SSF56281">
    <property type="entry name" value="Metallo-hydrolase/oxidoreductase"/>
    <property type="match status" value="1"/>
</dbReference>
<sequence length="258" mass="29614">MRITIFGSGSGIPEIGKVQTCVGVELDGKMILLDVGEGASSSIAGSGIDVNMIEKIFISHTHADHFIGLPRLLQYFKWRNRTKPIEIYLPAKHIDAVEKFLAFLYIFRDRFDFEYKFLPLPEGEFFAIENLKMKLFPTKHLKKYKKYTELYGIETVSYGYLIEEVTNDGVNLKSFLFSSDLHSVDEVKDYLDGLDLLLIECSHIEIEDIIDVVSDFYIPRIILTHVSPDKDLTTMTEYARAKFDMNIQLAYDGMKIEL</sequence>
<evidence type="ECO:0000313" key="4">
    <source>
        <dbReference type="Proteomes" id="UP000182200"/>
    </source>
</evidence>
<evidence type="ECO:0000313" key="3">
    <source>
        <dbReference type="Proteomes" id="UP000182011"/>
    </source>
</evidence>
<dbReference type="Pfam" id="PF23023">
    <property type="entry name" value="Anti-Pycsar_Apyc1"/>
    <property type="match status" value="1"/>
</dbReference>
<reference evidence="1 4" key="2">
    <citation type="submission" date="2015-11" db="EMBL/GenBank/DDBJ databases">
        <authorList>
            <person name="Varghese N."/>
        </authorList>
    </citation>
    <scope>NUCLEOTIDE SEQUENCE [LARGE SCALE GENOMIC DNA]</scope>
    <source>
        <strain evidence="1 4">JGI-8</strain>
    </source>
</reference>
<accession>A0A0P1LM61</accession>
<dbReference type="STRING" id="1633631.GCA_001442925_01802"/>
<dbReference type="AlphaFoldDB" id="A0A0N7MW52"/>
<name>A0A0N7MW52_9BACT</name>
<dbReference type="EMBL" id="CZVI01000008">
    <property type="protein sequence ID" value="CUS84352.1"/>
    <property type="molecule type" value="Genomic_DNA"/>
</dbReference>
<evidence type="ECO:0000313" key="2">
    <source>
        <dbReference type="EMBL" id="CUU07391.1"/>
    </source>
</evidence>
<proteinExistence type="predicted"/>
<keyword evidence="4" id="KW-1185">Reference proteome</keyword>
<dbReference type="Gene3D" id="3.60.15.10">
    <property type="entry name" value="Ribonuclease Z/Hydroxyacylglutathione hydrolase-like"/>
    <property type="match status" value="1"/>
</dbReference>
<accession>A0A0P1LTY7</accession>
<accession>A0A0P1LR55</accession>
<dbReference type="GO" id="GO:0042781">
    <property type="term" value="F:3'-tRNA processing endoribonuclease activity"/>
    <property type="evidence" value="ECO:0007669"/>
    <property type="project" value="TreeGrafter"/>
</dbReference>
<reference evidence="2 3" key="1">
    <citation type="submission" date="2015-11" db="EMBL/GenBank/DDBJ databases">
        <authorList>
            <person name="Zhang Y."/>
            <person name="Guo Z."/>
        </authorList>
    </citation>
    <scope>NUCLEOTIDE SEQUENCE [LARGE SCALE GENOMIC DNA]</scope>
    <source>
        <strain evidence="2">JGI-4</strain>
    </source>
</reference>
<accession>A0A0P1MVK5</accession>
<dbReference type="PANTHER" id="PTHR46018">
    <property type="entry name" value="ZINC PHOSPHODIESTERASE ELAC PROTEIN 1"/>
    <property type="match status" value="1"/>
</dbReference>
<dbReference type="PANTHER" id="PTHR46018:SF2">
    <property type="entry name" value="ZINC PHOSPHODIESTERASE ELAC PROTEIN 1"/>
    <property type="match status" value="1"/>
</dbReference>
<accession>A0A0N7MW52</accession>
<organism evidence="2 3">
    <name type="scientific">Candidatus Kryptonium thompsonii</name>
    <dbReference type="NCBI Taxonomy" id="1633631"/>
    <lineage>
        <taxon>Bacteria</taxon>
        <taxon>Pseudomonadati</taxon>
        <taxon>Candidatus Kryptoniota</taxon>
        <taxon>Candidatus Kryptonium</taxon>
    </lineage>
</organism>
<gene>
    <name evidence="2" type="ORF">JGI4_01807</name>
    <name evidence="1" type="ORF">JGI8_00787</name>
</gene>
<protein>
    <submittedName>
        <fullName evidence="2">Ribonuclease BN, tRNA processing enzyme</fullName>
    </submittedName>
</protein>
<dbReference type="OrthoDB" id="9800940at2"/>
<evidence type="ECO:0000313" key="1">
    <source>
        <dbReference type="EMBL" id="CUS84352.1"/>
    </source>
</evidence>
<dbReference type="EMBL" id="FAOP01000006">
    <property type="protein sequence ID" value="CUU07391.1"/>
    <property type="molecule type" value="Genomic_DNA"/>
</dbReference>